<dbReference type="HOGENOM" id="CLU_2741017_0_0_1"/>
<name>A0A0C9YS98_9AGAM</name>
<accession>A0A0C9YS98</accession>
<organism evidence="1 2">
    <name type="scientific">Pisolithus microcarpus 441</name>
    <dbReference type="NCBI Taxonomy" id="765257"/>
    <lineage>
        <taxon>Eukaryota</taxon>
        <taxon>Fungi</taxon>
        <taxon>Dikarya</taxon>
        <taxon>Basidiomycota</taxon>
        <taxon>Agaricomycotina</taxon>
        <taxon>Agaricomycetes</taxon>
        <taxon>Agaricomycetidae</taxon>
        <taxon>Boletales</taxon>
        <taxon>Sclerodermatineae</taxon>
        <taxon>Pisolithaceae</taxon>
        <taxon>Pisolithus</taxon>
    </lineage>
</organism>
<evidence type="ECO:0000313" key="1">
    <source>
        <dbReference type="EMBL" id="KIK10858.1"/>
    </source>
</evidence>
<gene>
    <name evidence="1" type="ORF">PISMIDRAFT_563664</name>
</gene>
<dbReference type="AlphaFoldDB" id="A0A0C9YS98"/>
<evidence type="ECO:0000313" key="2">
    <source>
        <dbReference type="Proteomes" id="UP000054018"/>
    </source>
</evidence>
<dbReference type="EMBL" id="KN834388">
    <property type="protein sequence ID" value="KIK10858.1"/>
    <property type="molecule type" value="Genomic_DNA"/>
</dbReference>
<reference evidence="1 2" key="1">
    <citation type="submission" date="2014-04" db="EMBL/GenBank/DDBJ databases">
        <authorList>
            <consortium name="DOE Joint Genome Institute"/>
            <person name="Kuo A."/>
            <person name="Kohler A."/>
            <person name="Costa M.D."/>
            <person name="Nagy L.G."/>
            <person name="Floudas D."/>
            <person name="Copeland A."/>
            <person name="Barry K.W."/>
            <person name="Cichocki N."/>
            <person name="Veneault-Fourrey C."/>
            <person name="LaButti K."/>
            <person name="Lindquist E.A."/>
            <person name="Lipzen A."/>
            <person name="Lundell T."/>
            <person name="Morin E."/>
            <person name="Murat C."/>
            <person name="Sun H."/>
            <person name="Tunlid A."/>
            <person name="Henrissat B."/>
            <person name="Grigoriev I.V."/>
            <person name="Hibbett D.S."/>
            <person name="Martin F."/>
            <person name="Nordberg H.P."/>
            <person name="Cantor M.N."/>
            <person name="Hua S.X."/>
        </authorList>
    </citation>
    <scope>NUCLEOTIDE SEQUENCE [LARGE SCALE GENOMIC DNA]</scope>
    <source>
        <strain evidence="1 2">441</strain>
    </source>
</reference>
<reference evidence="2" key="2">
    <citation type="submission" date="2015-01" db="EMBL/GenBank/DDBJ databases">
        <title>Evolutionary Origins and Diversification of the Mycorrhizal Mutualists.</title>
        <authorList>
            <consortium name="DOE Joint Genome Institute"/>
            <consortium name="Mycorrhizal Genomics Consortium"/>
            <person name="Kohler A."/>
            <person name="Kuo A."/>
            <person name="Nagy L.G."/>
            <person name="Floudas D."/>
            <person name="Copeland A."/>
            <person name="Barry K.W."/>
            <person name="Cichocki N."/>
            <person name="Veneault-Fourrey C."/>
            <person name="LaButti K."/>
            <person name="Lindquist E.A."/>
            <person name="Lipzen A."/>
            <person name="Lundell T."/>
            <person name="Morin E."/>
            <person name="Murat C."/>
            <person name="Riley R."/>
            <person name="Ohm R."/>
            <person name="Sun H."/>
            <person name="Tunlid A."/>
            <person name="Henrissat B."/>
            <person name="Grigoriev I.V."/>
            <person name="Hibbett D.S."/>
            <person name="Martin F."/>
        </authorList>
    </citation>
    <scope>NUCLEOTIDE SEQUENCE [LARGE SCALE GENOMIC DNA]</scope>
    <source>
        <strain evidence="2">441</strain>
    </source>
</reference>
<protein>
    <submittedName>
        <fullName evidence="1">Uncharacterized protein</fullName>
    </submittedName>
</protein>
<sequence length="71" mass="8247">MLSDLLPCQSSYVIPGRIDYFLFMSSCLSEITDLTLYSWRDLGFRPSFSIDAFCLHANLRSVDHWCVKHRA</sequence>
<keyword evidence="2" id="KW-1185">Reference proteome</keyword>
<proteinExistence type="predicted"/>
<dbReference type="Proteomes" id="UP000054018">
    <property type="component" value="Unassembled WGS sequence"/>
</dbReference>